<evidence type="ECO:0000259" key="2">
    <source>
        <dbReference type="PROSITE" id="PS50821"/>
    </source>
</evidence>
<sequence length="716" mass="81015">MGPRHVRNGRLKRLSSYVIFKKWCQLNPDVFREKDTEFEIRIRSIGEVYTRGDKALDEKNRSELTRCVETISNQILHTERFFLFNSGTYPVQGGVLNKPDAVTEIKSGFSKVYRVVAAKSGQPKAVLTVDTASSPFFKATSVPKFVVSKLQSGGGRGGFGGRGGRGGDRERMSVMEIAVTIAVVAQRRNDGGLIIMDFDERAVKDMERDFKSGPGPICNNLKTIKAALKGLECYPLHLKGKQTNCAIIIDKIHDASAIKLCFTKDDEGNEPFQINIADYFKQVYCYTLKFPDLPVVGDCEFDLPIVVPRSGRTRKSQIGQQSNMAGRNSSLPKQHAVEARRVLDEYLKANSGNQYFKAFRLHLKSSSPIIMDAKILGPPNLKFHNKLNFMSKLYDQCSQQRFRMKKRWDVQTSHPDAFEDLRRYMELAKEKDIIIVIGIVEEKKPLMHDYMKYYEEKVGMQTIQITKDTARKFTQKGGGKQTIDNVLRKLNSTCGGTNFYVQIAGKHRNGNACTDARELYKKLYRQTQFIGFELSHTGARTRFDIQKDIYDGDPTSVGVGYSLRHASQLGGFIYFQDTRLHKLTRLDVKFRICLEGYLKADQRLPKQLVIYHIGSGEGDYAQIRGEVEEMREACLNFKAEYKPRFVVILVQRRSSIRVFPKRIEGNNSKAQNVPSGTCVDTVGNAHGLDEFVLCCQTPLIGIVRPTKYTILVNVSG</sequence>
<dbReference type="SMART" id="SM00950">
    <property type="entry name" value="Piwi"/>
    <property type="match status" value="1"/>
</dbReference>
<dbReference type="Gene3D" id="3.30.420.10">
    <property type="entry name" value="Ribonuclease H-like superfamily/Ribonuclease H"/>
    <property type="match status" value="1"/>
</dbReference>
<dbReference type="InterPro" id="IPR057272">
    <property type="entry name" value="Piwi_nem"/>
</dbReference>
<organism evidence="5">
    <name type="scientific">Caenorhabditis brenneri</name>
    <name type="common">Nematode worm</name>
    <dbReference type="NCBI Taxonomy" id="135651"/>
    <lineage>
        <taxon>Eukaryota</taxon>
        <taxon>Metazoa</taxon>
        <taxon>Ecdysozoa</taxon>
        <taxon>Nematoda</taxon>
        <taxon>Chromadorea</taxon>
        <taxon>Rhabditida</taxon>
        <taxon>Rhabditina</taxon>
        <taxon>Rhabditomorpha</taxon>
        <taxon>Rhabditoidea</taxon>
        <taxon>Rhabditidae</taxon>
        <taxon>Peloderinae</taxon>
        <taxon>Caenorhabditis</taxon>
    </lineage>
</organism>
<proteinExistence type="predicted"/>
<dbReference type="InParanoid" id="G0NBB7"/>
<feature type="domain" description="PAZ" evidence="2">
    <location>
        <begin position="202"/>
        <end position="308"/>
    </location>
</feature>
<accession>G0NBB7</accession>
<dbReference type="InterPro" id="IPR036085">
    <property type="entry name" value="PAZ_dom_sf"/>
</dbReference>
<dbReference type="SUPFAM" id="SSF53098">
    <property type="entry name" value="Ribonuclease H-like"/>
    <property type="match status" value="1"/>
</dbReference>
<keyword evidence="5" id="KW-1185">Reference proteome</keyword>
<evidence type="ECO:0000256" key="1">
    <source>
        <dbReference type="SAM" id="MobiDB-lite"/>
    </source>
</evidence>
<dbReference type="Gene3D" id="3.40.50.2300">
    <property type="match status" value="1"/>
</dbReference>
<dbReference type="HOGENOM" id="CLU_012806_0_0_1"/>
<dbReference type="CDD" id="cd02846">
    <property type="entry name" value="PAZ_argonaute_like"/>
    <property type="match status" value="1"/>
</dbReference>
<name>G0NBB7_CAEBE</name>
<protein>
    <recommendedName>
        <fullName evidence="6">Piwi domain-containing protein</fullName>
    </recommendedName>
</protein>
<dbReference type="PANTHER" id="PTHR22891">
    <property type="entry name" value="EUKARYOTIC TRANSLATION INITIATION FACTOR 2C"/>
    <property type="match status" value="1"/>
</dbReference>
<feature type="domain" description="Piwi" evidence="3">
    <location>
        <begin position="605"/>
        <end position="659"/>
    </location>
</feature>
<dbReference type="CDD" id="cd02826">
    <property type="entry name" value="Piwi-like"/>
    <property type="match status" value="1"/>
</dbReference>
<dbReference type="PROSITE" id="PS50821">
    <property type="entry name" value="PAZ"/>
    <property type="match status" value="1"/>
</dbReference>
<gene>
    <name evidence="4" type="ORF">CAEBREN_32850</name>
</gene>
<feature type="region of interest" description="Disordered" evidence="1">
    <location>
        <begin position="312"/>
        <end position="331"/>
    </location>
</feature>
<dbReference type="Gene3D" id="2.170.260.10">
    <property type="entry name" value="paz domain"/>
    <property type="match status" value="1"/>
</dbReference>
<dbReference type="STRING" id="135651.G0NBB7"/>
<reference evidence="5" key="1">
    <citation type="submission" date="2011-07" db="EMBL/GenBank/DDBJ databases">
        <authorList>
            <consortium name="Caenorhabditis brenneri Sequencing and Analysis Consortium"/>
            <person name="Wilson R.K."/>
        </authorList>
    </citation>
    <scope>NUCLEOTIDE SEQUENCE [LARGE SCALE GENOMIC DNA]</scope>
    <source>
        <strain evidence="5">PB2801</strain>
    </source>
</reference>
<dbReference type="InterPro" id="IPR012337">
    <property type="entry name" value="RNaseH-like_sf"/>
</dbReference>
<dbReference type="Pfam" id="PF02171">
    <property type="entry name" value="Piwi"/>
    <property type="match status" value="1"/>
</dbReference>
<dbReference type="OrthoDB" id="5812648at2759"/>
<dbReference type="EMBL" id="GL379857">
    <property type="protein sequence ID" value="EGT56835.1"/>
    <property type="molecule type" value="Genomic_DNA"/>
</dbReference>
<evidence type="ECO:0000259" key="3">
    <source>
        <dbReference type="PROSITE" id="PS50822"/>
    </source>
</evidence>
<evidence type="ECO:0000313" key="4">
    <source>
        <dbReference type="EMBL" id="EGT56835.1"/>
    </source>
</evidence>
<dbReference type="AlphaFoldDB" id="G0NBB7"/>
<feature type="compositionally biased region" description="Polar residues" evidence="1">
    <location>
        <begin position="316"/>
        <end position="331"/>
    </location>
</feature>
<dbReference type="Proteomes" id="UP000008068">
    <property type="component" value="Unassembled WGS sequence"/>
</dbReference>
<dbReference type="SUPFAM" id="SSF101690">
    <property type="entry name" value="PAZ domain"/>
    <property type="match status" value="1"/>
</dbReference>
<dbReference type="eggNOG" id="KOG1041">
    <property type="taxonomic scope" value="Eukaryota"/>
</dbReference>
<dbReference type="Pfam" id="PF02170">
    <property type="entry name" value="PAZ"/>
    <property type="match status" value="1"/>
</dbReference>
<dbReference type="InterPro" id="IPR003165">
    <property type="entry name" value="Piwi"/>
</dbReference>
<dbReference type="InterPro" id="IPR003100">
    <property type="entry name" value="PAZ_dom"/>
</dbReference>
<dbReference type="InterPro" id="IPR036397">
    <property type="entry name" value="RNaseH_sf"/>
</dbReference>
<dbReference type="PROSITE" id="PS50822">
    <property type="entry name" value="PIWI"/>
    <property type="match status" value="1"/>
</dbReference>
<evidence type="ECO:0008006" key="6">
    <source>
        <dbReference type="Google" id="ProtNLM"/>
    </source>
</evidence>
<dbReference type="GO" id="GO:0003723">
    <property type="term" value="F:RNA binding"/>
    <property type="evidence" value="ECO:0007669"/>
    <property type="project" value="InterPro"/>
</dbReference>
<evidence type="ECO:0000313" key="5">
    <source>
        <dbReference type="Proteomes" id="UP000008068"/>
    </source>
</evidence>